<sequence>MMRLSEQARGRWSVAFRTLAGTLGGYGLTSLVTVALSLLLALIGMDRVEAVTAATLASFAIFAAIAMAAFHVRSAARAWGWLLAFAVPTGLAVMLMLPGAKG</sequence>
<protein>
    <recommendedName>
        <fullName evidence="4">DUF3649 domain-containing protein</fullName>
    </recommendedName>
</protein>
<evidence type="ECO:0000313" key="2">
    <source>
        <dbReference type="EMBL" id="RJG55898.1"/>
    </source>
</evidence>
<dbReference type="EMBL" id="QVRA01000005">
    <property type="protein sequence ID" value="RJG55898.1"/>
    <property type="molecule type" value="Genomic_DNA"/>
</dbReference>
<dbReference type="AlphaFoldDB" id="A0A418YUX3"/>
<keyword evidence="1" id="KW-1133">Transmembrane helix</keyword>
<proteinExistence type="predicted"/>
<keyword evidence="3" id="KW-1185">Reference proteome</keyword>
<dbReference type="OrthoDB" id="7509664at2"/>
<feature type="transmembrane region" description="Helical" evidence="1">
    <location>
        <begin position="50"/>
        <end position="72"/>
    </location>
</feature>
<keyword evidence="1" id="KW-0472">Membrane</keyword>
<accession>A0A418YUX3</accession>
<name>A0A418YUX3_9SPHN</name>
<feature type="transmembrane region" description="Helical" evidence="1">
    <location>
        <begin position="78"/>
        <end position="97"/>
    </location>
</feature>
<keyword evidence="1" id="KW-0812">Transmembrane</keyword>
<gene>
    <name evidence="2" type="ORF">D0Z70_07660</name>
</gene>
<organism evidence="2 3">
    <name type="scientific">Sphingobium terrigena</name>
    <dbReference type="NCBI Taxonomy" id="2304063"/>
    <lineage>
        <taxon>Bacteria</taxon>
        <taxon>Pseudomonadati</taxon>
        <taxon>Pseudomonadota</taxon>
        <taxon>Alphaproteobacteria</taxon>
        <taxon>Sphingomonadales</taxon>
        <taxon>Sphingomonadaceae</taxon>
        <taxon>Sphingobium</taxon>
    </lineage>
</organism>
<comment type="caution">
    <text evidence="2">The sequence shown here is derived from an EMBL/GenBank/DDBJ whole genome shotgun (WGS) entry which is preliminary data.</text>
</comment>
<dbReference type="RefSeq" id="WP_119745007.1">
    <property type="nucleotide sequence ID" value="NZ_QVRA01000005.1"/>
</dbReference>
<feature type="transmembrane region" description="Helical" evidence="1">
    <location>
        <begin position="20"/>
        <end position="43"/>
    </location>
</feature>
<dbReference type="Proteomes" id="UP000283469">
    <property type="component" value="Unassembled WGS sequence"/>
</dbReference>
<evidence type="ECO:0000313" key="3">
    <source>
        <dbReference type="Proteomes" id="UP000283469"/>
    </source>
</evidence>
<evidence type="ECO:0008006" key="4">
    <source>
        <dbReference type="Google" id="ProtNLM"/>
    </source>
</evidence>
<reference evidence="2 3" key="1">
    <citation type="submission" date="2018-08" db="EMBL/GenBank/DDBJ databases">
        <title>Sphingobium sp. EO9.</title>
        <authorList>
            <person name="Park Y."/>
            <person name="Kim K.H."/>
            <person name="Jeon C.O."/>
        </authorList>
    </citation>
    <scope>NUCLEOTIDE SEQUENCE [LARGE SCALE GENOMIC DNA]</scope>
    <source>
        <strain evidence="2 3">EO9</strain>
    </source>
</reference>
<evidence type="ECO:0000256" key="1">
    <source>
        <dbReference type="SAM" id="Phobius"/>
    </source>
</evidence>